<dbReference type="RefSeq" id="WP_204501543.1">
    <property type="nucleotide sequence ID" value="NZ_JAFBDR010000022.1"/>
</dbReference>
<feature type="transmembrane region" description="Helical" evidence="2">
    <location>
        <begin position="15"/>
        <end position="34"/>
    </location>
</feature>
<dbReference type="Pfam" id="PF26347">
    <property type="entry name" value="YtrI_sporulation"/>
    <property type="match status" value="1"/>
</dbReference>
<dbReference type="EMBL" id="JAFBDR010000022">
    <property type="protein sequence ID" value="MBM7572878.1"/>
    <property type="molecule type" value="Genomic_DNA"/>
</dbReference>
<gene>
    <name evidence="4" type="ORF">JOC48_003409</name>
</gene>
<keyword evidence="1" id="KW-0175">Coiled coil</keyword>
<organism evidence="4 5">
    <name type="scientific">Aquibacillus albus</name>
    <dbReference type="NCBI Taxonomy" id="1168171"/>
    <lineage>
        <taxon>Bacteria</taxon>
        <taxon>Bacillati</taxon>
        <taxon>Bacillota</taxon>
        <taxon>Bacilli</taxon>
        <taxon>Bacillales</taxon>
        <taxon>Bacillaceae</taxon>
        <taxon>Aquibacillus</taxon>
    </lineage>
</organism>
<keyword evidence="2" id="KW-0812">Transmembrane</keyword>
<dbReference type="NCBIfam" id="NF041479">
    <property type="entry name" value="spor_membprot_YtrI"/>
    <property type="match status" value="1"/>
</dbReference>
<proteinExistence type="predicted"/>
<keyword evidence="2" id="KW-0472">Membrane</keyword>
<feature type="coiled-coil region" evidence="1">
    <location>
        <begin position="38"/>
        <end position="72"/>
    </location>
</feature>
<evidence type="ECO:0000313" key="4">
    <source>
        <dbReference type="EMBL" id="MBM7572878.1"/>
    </source>
</evidence>
<keyword evidence="5" id="KW-1185">Reference proteome</keyword>
<reference evidence="4 5" key="1">
    <citation type="submission" date="2021-01" db="EMBL/GenBank/DDBJ databases">
        <title>Genomic Encyclopedia of Type Strains, Phase IV (KMG-IV): sequencing the most valuable type-strain genomes for metagenomic binning, comparative biology and taxonomic classification.</title>
        <authorList>
            <person name="Goeker M."/>
        </authorList>
    </citation>
    <scope>NUCLEOTIDE SEQUENCE [LARGE SCALE GENOMIC DNA]</scope>
    <source>
        <strain evidence="4 5">DSM 23711</strain>
    </source>
</reference>
<name>A0ABS2N426_9BACI</name>
<evidence type="ECO:0000256" key="2">
    <source>
        <dbReference type="SAM" id="Phobius"/>
    </source>
</evidence>
<feature type="domain" description="Sporulation membrane protein YtrI C-terminal" evidence="3">
    <location>
        <begin position="78"/>
        <end position="161"/>
    </location>
</feature>
<sequence>MHIPPYYKKESWQKFLVGAFLGAIIAYAIFIYMYGQFYERWVEENLALRSELNDLESNYNTLKEEFNAKSKEKVTVNAIEVSIMNQKQLKLDSLIVHQLEELIKEQIKDVLGKDIESLSENYTLLTSTIENKIYKVDGFSYSASVNQLFLTSTLRLNVQLKISN</sequence>
<protein>
    <submittedName>
        <fullName evidence="4">Nuclease with TOPRIM domain</fullName>
    </submittedName>
</protein>
<evidence type="ECO:0000259" key="3">
    <source>
        <dbReference type="Pfam" id="PF26347"/>
    </source>
</evidence>
<dbReference type="InterPro" id="IPR048198">
    <property type="entry name" value="YtrI"/>
</dbReference>
<comment type="caution">
    <text evidence="4">The sequence shown here is derived from an EMBL/GenBank/DDBJ whole genome shotgun (WGS) entry which is preliminary data.</text>
</comment>
<dbReference type="InterPro" id="IPR058620">
    <property type="entry name" value="YtrI_C"/>
</dbReference>
<evidence type="ECO:0000256" key="1">
    <source>
        <dbReference type="SAM" id="Coils"/>
    </source>
</evidence>
<keyword evidence="2" id="KW-1133">Transmembrane helix</keyword>
<evidence type="ECO:0000313" key="5">
    <source>
        <dbReference type="Proteomes" id="UP001296943"/>
    </source>
</evidence>
<accession>A0ABS2N426</accession>
<dbReference type="Proteomes" id="UP001296943">
    <property type="component" value="Unassembled WGS sequence"/>
</dbReference>